<feature type="non-terminal residue" evidence="2">
    <location>
        <position position="1"/>
    </location>
</feature>
<keyword evidence="1" id="KW-0472">Membrane</keyword>
<keyword evidence="1" id="KW-0812">Transmembrane</keyword>
<sequence>RAFGAFTKNAGALSGSLVVPWSIFIVGILGRPPAYGRLGVDRASSLWHFTHCPYIIRSWMSTGLCRTTVLHVPQPFPGPGRRADRWRDGMPRGLWAALLGLNRTTRASNLGRCCQAAVVWAVCPRGLSGLAS</sequence>
<dbReference type="EMBL" id="FJ599941">
    <property type="protein sequence ID" value="ACU44994.1"/>
    <property type="molecule type" value="mRNA"/>
</dbReference>
<protein>
    <submittedName>
        <fullName evidence="2">Cytochrome c</fullName>
    </submittedName>
</protein>
<name>E8Z6B4_PFIPI</name>
<accession>E8Z6B4</accession>
<proteinExistence type="evidence at transcript level"/>
<reference evidence="2" key="1">
    <citation type="submission" date="2008-12" db="EMBL/GenBank/DDBJ databases">
        <authorList>
            <person name="Zhang H."/>
            <person name="Lin S."/>
        </authorList>
    </citation>
    <scope>NUCLEOTIDE SEQUENCE</scope>
    <source>
        <strain evidence="2">CCMP1831</strain>
    </source>
</reference>
<evidence type="ECO:0000256" key="1">
    <source>
        <dbReference type="SAM" id="Phobius"/>
    </source>
</evidence>
<keyword evidence="1" id="KW-1133">Transmembrane helix</keyword>
<organism evidence="2">
    <name type="scientific">Pfiesteria piscicida</name>
    <name type="common">Phantom dinoflagellate</name>
    <dbReference type="NCBI Taxonomy" id="71001"/>
    <lineage>
        <taxon>Eukaryota</taxon>
        <taxon>Sar</taxon>
        <taxon>Alveolata</taxon>
        <taxon>Dinophyceae</taxon>
        <taxon>Peridiniales</taxon>
        <taxon>Pfiesteriaceae</taxon>
        <taxon>Pfiesteria</taxon>
    </lineage>
</organism>
<reference evidence="2" key="2">
    <citation type="book" date="2010" name="PROCEEDINGS OF 13TH INTERNATIONAL CONFERENCE ON HARMFUL ALGAE" publisher="International Society For The Study of Harmful Algae" city="Hong Kong, China">
        <title>Dinoflagellate meta-transcriptomics enabled by spliced leader.</title>
        <editorList>
            <person name="Unknown A."/>
        </editorList>
        <authorList>
            <person name="Lin S."/>
            <person name="Zhang H."/>
        </authorList>
    </citation>
    <scope>NUCLEOTIDE SEQUENCE</scope>
    <source>
        <strain evidence="2">CCMP1831</strain>
    </source>
</reference>
<dbReference type="AlphaFoldDB" id="E8Z6B4"/>
<evidence type="ECO:0000313" key="2">
    <source>
        <dbReference type="EMBL" id="ACU44994.1"/>
    </source>
</evidence>
<feature type="transmembrane region" description="Helical" evidence="1">
    <location>
        <begin position="12"/>
        <end position="30"/>
    </location>
</feature>